<evidence type="ECO:0000313" key="1">
    <source>
        <dbReference type="EMBL" id="KAF9478996.1"/>
    </source>
</evidence>
<accession>A0A9P5Z3X8</accession>
<protein>
    <submittedName>
        <fullName evidence="1">Uncharacterized protein</fullName>
    </submittedName>
</protein>
<dbReference type="AlphaFoldDB" id="A0A9P5Z3X8"/>
<gene>
    <name evidence="1" type="ORF">BDN70DRAFT_715851</name>
</gene>
<keyword evidence="2" id="KW-1185">Reference proteome</keyword>
<dbReference type="Proteomes" id="UP000807469">
    <property type="component" value="Unassembled WGS sequence"/>
</dbReference>
<dbReference type="EMBL" id="MU155222">
    <property type="protein sequence ID" value="KAF9478996.1"/>
    <property type="molecule type" value="Genomic_DNA"/>
</dbReference>
<comment type="caution">
    <text evidence="1">The sequence shown here is derived from an EMBL/GenBank/DDBJ whole genome shotgun (WGS) entry which is preliminary data.</text>
</comment>
<sequence length="164" mass="18701">MFAAVYPIFSIIMSLLWERRKVDGRWLPVRKTKVDFHIQSSLPVRSQRLHADLPLVLITSEKQNIFTNQQKKISFVSAAQNGNETSKRTSRQIYPMPERDHTSDYLLLRMFMIPHVLCLCSSGSAFALFLRCSNPSALMTVFNYKPTEIPPTSGITTQPVHDGC</sequence>
<reference evidence="1" key="1">
    <citation type="submission" date="2020-11" db="EMBL/GenBank/DDBJ databases">
        <authorList>
            <consortium name="DOE Joint Genome Institute"/>
            <person name="Ahrendt S."/>
            <person name="Riley R."/>
            <person name="Andreopoulos W."/>
            <person name="Labutti K."/>
            <person name="Pangilinan J."/>
            <person name="Ruiz-Duenas F.J."/>
            <person name="Barrasa J.M."/>
            <person name="Sanchez-Garcia M."/>
            <person name="Camarero S."/>
            <person name="Miyauchi S."/>
            <person name="Serrano A."/>
            <person name="Linde D."/>
            <person name="Babiker R."/>
            <person name="Drula E."/>
            <person name="Ayuso-Fernandez I."/>
            <person name="Pacheco R."/>
            <person name="Padilla G."/>
            <person name="Ferreira P."/>
            <person name="Barriuso J."/>
            <person name="Kellner H."/>
            <person name="Castanera R."/>
            <person name="Alfaro M."/>
            <person name="Ramirez L."/>
            <person name="Pisabarro A.G."/>
            <person name="Kuo A."/>
            <person name="Tritt A."/>
            <person name="Lipzen A."/>
            <person name="He G."/>
            <person name="Yan M."/>
            <person name="Ng V."/>
            <person name="Cullen D."/>
            <person name="Martin F."/>
            <person name="Rosso M.-N."/>
            <person name="Henrissat B."/>
            <person name="Hibbett D."/>
            <person name="Martinez A.T."/>
            <person name="Grigoriev I.V."/>
        </authorList>
    </citation>
    <scope>NUCLEOTIDE SEQUENCE</scope>
    <source>
        <strain evidence="1">CIRM-BRFM 674</strain>
    </source>
</reference>
<proteinExistence type="predicted"/>
<name>A0A9P5Z3X8_9AGAR</name>
<organism evidence="1 2">
    <name type="scientific">Pholiota conissans</name>
    <dbReference type="NCBI Taxonomy" id="109636"/>
    <lineage>
        <taxon>Eukaryota</taxon>
        <taxon>Fungi</taxon>
        <taxon>Dikarya</taxon>
        <taxon>Basidiomycota</taxon>
        <taxon>Agaricomycotina</taxon>
        <taxon>Agaricomycetes</taxon>
        <taxon>Agaricomycetidae</taxon>
        <taxon>Agaricales</taxon>
        <taxon>Agaricineae</taxon>
        <taxon>Strophariaceae</taxon>
        <taxon>Pholiota</taxon>
    </lineage>
</organism>
<evidence type="ECO:0000313" key="2">
    <source>
        <dbReference type="Proteomes" id="UP000807469"/>
    </source>
</evidence>